<feature type="domain" description="FtsX extracellular" evidence="1">
    <location>
        <begin position="56"/>
        <end position="132"/>
    </location>
</feature>
<reference evidence="2 3" key="1">
    <citation type="submission" date="2023-06" db="EMBL/GenBank/DDBJ databases">
        <authorList>
            <person name="Oyuntsetseg B."/>
            <person name="Kim S.B."/>
        </authorList>
    </citation>
    <scope>NUCLEOTIDE SEQUENCE [LARGE SCALE GENOMIC DNA]</scope>
    <source>
        <strain evidence="2 3">2-15</strain>
    </source>
</reference>
<gene>
    <name evidence="2" type="ORF">QRX50_43825</name>
</gene>
<dbReference type="Proteomes" id="UP001236014">
    <property type="component" value="Chromosome"/>
</dbReference>
<evidence type="ECO:0000259" key="1">
    <source>
        <dbReference type="Pfam" id="PF18075"/>
    </source>
</evidence>
<dbReference type="EMBL" id="CP127294">
    <property type="protein sequence ID" value="WIX78236.1"/>
    <property type="molecule type" value="Genomic_DNA"/>
</dbReference>
<dbReference type="Pfam" id="PF18075">
    <property type="entry name" value="FtsX_ECD"/>
    <property type="match status" value="1"/>
</dbReference>
<proteinExistence type="predicted"/>
<protein>
    <submittedName>
        <fullName evidence="2">Permease-like cell division protein FtsX</fullName>
    </submittedName>
</protein>
<dbReference type="RefSeq" id="WP_285968959.1">
    <property type="nucleotide sequence ID" value="NZ_CP127294.1"/>
</dbReference>
<organism evidence="2 3">
    <name type="scientific">Amycolatopsis carbonis</name>
    <dbReference type="NCBI Taxonomy" id="715471"/>
    <lineage>
        <taxon>Bacteria</taxon>
        <taxon>Bacillati</taxon>
        <taxon>Actinomycetota</taxon>
        <taxon>Actinomycetes</taxon>
        <taxon>Pseudonocardiales</taxon>
        <taxon>Pseudonocardiaceae</taxon>
        <taxon>Amycolatopsis</taxon>
    </lineage>
</organism>
<sequence>MGIRIWRWLAPVLVVALGAGVGLAVVVGAAVRPDPLPVDRTPVPLAGHRPCAAVEVWFDDDQAMRFAADQVRNDPKARRVYTETKAAAWVRFKEIFKDEPDLLATTDPSAIPGSVTVVPFPGTDLKAYAAELGRRFPNTRRAEDLDVNALRDKVPGQARPGLPARGGVLIG</sequence>
<keyword evidence="3" id="KW-1185">Reference proteome</keyword>
<dbReference type="AlphaFoldDB" id="A0A9Y2MTW7"/>
<name>A0A9Y2MTW7_9PSEU</name>
<evidence type="ECO:0000313" key="3">
    <source>
        <dbReference type="Proteomes" id="UP001236014"/>
    </source>
</evidence>
<dbReference type="InterPro" id="IPR040690">
    <property type="entry name" value="FtsX_ECD"/>
</dbReference>
<dbReference type="KEGG" id="acab:QRX50_43825"/>
<accession>A0A9Y2MTW7</accession>
<evidence type="ECO:0000313" key="2">
    <source>
        <dbReference type="EMBL" id="WIX78236.1"/>
    </source>
</evidence>